<protein>
    <submittedName>
        <fullName evidence="1">Uncharacterized protein</fullName>
    </submittedName>
</protein>
<gene>
    <name evidence="1" type="ORF">MNBD_GAMMA07-1363</name>
</gene>
<name>A0A3B0WYX6_9ZZZZ</name>
<proteinExistence type="predicted"/>
<reference evidence="1" key="1">
    <citation type="submission" date="2018-06" db="EMBL/GenBank/DDBJ databases">
        <authorList>
            <person name="Zhirakovskaya E."/>
        </authorList>
    </citation>
    <scope>NUCLEOTIDE SEQUENCE</scope>
</reference>
<organism evidence="1">
    <name type="scientific">hydrothermal vent metagenome</name>
    <dbReference type="NCBI Taxonomy" id="652676"/>
    <lineage>
        <taxon>unclassified sequences</taxon>
        <taxon>metagenomes</taxon>
        <taxon>ecological metagenomes</taxon>
    </lineage>
</organism>
<dbReference type="InterPro" id="IPR007553">
    <property type="entry name" value="2-thiour_desulf"/>
</dbReference>
<dbReference type="PANTHER" id="PTHR30087">
    <property type="entry name" value="INNER MEMBRANE PROTEIN"/>
    <property type="match status" value="1"/>
</dbReference>
<dbReference type="EMBL" id="UOFF01000234">
    <property type="protein sequence ID" value="VAW56462.1"/>
    <property type="molecule type" value="Genomic_DNA"/>
</dbReference>
<dbReference type="PANTHER" id="PTHR30087:SF0">
    <property type="entry name" value="INNER MEMBRANE PROTEIN"/>
    <property type="match status" value="1"/>
</dbReference>
<sequence length="130" mass="14698">MCPEVEIGLSVPRPPIQLNGTLDAITLQGRDDPLIDITQAMQNYCQLRPPQLDSIHGYIFKSKSPSCGIQKIPLFDGYGNINTFTQGVFVSAILQRFPTLPITDELTLIDEAQWDIFLLHVKQYQNDHTR</sequence>
<dbReference type="AlphaFoldDB" id="A0A3B0WYX6"/>
<accession>A0A3B0WYX6</accession>
<evidence type="ECO:0000313" key="1">
    <source>
        <dbReference type="EMBL" id="VAW56462.1"/>
    </source>
</evidence>
<dbReference type="Pfam" id="PF04463">
    <property type="entry name" value="2-thiour_desulf"/>
    <property type="match status" value="1"/>
</dbReference>